<keyword evidence="2" id="KW-0540">Nuclease</keyword>
<keyword evidence="6" id="KW-1185">Reference proteome</keyword>
<evidence type="ECO:0000259" key="4">
    <source>
        <dbReference type="SMART" id="SM00990"/>
    </source>
</evidence>
<dbReference type="Gene3D" id="3.40.1350.10">
    <property type="match status" value="1"/>
</dbReference>
<dbReference type="KEGG" id="abg:Asbog_01531"/>
<dbReference type="GeneID" id="78226572"/>
<keyword evidence="3" id="KW-0378">Hydrolase</keyword>
<gene>
    <name evidence="5" type="ORF">ABO01nite_23630</name>
</gene>
<evidence type="ECO:0000313" key="6">
    <source>
        <dbReference type="Proteomes" id="UP000321287"/>
    </source>
</evidence>
<dbReference type="EMBL" id="BJVS01000007">
    <property type="protein sequence ID" value="GEL54356.1"/>
    <property type="molecule type" value="Genomic_DNA"/>
</dbReference>
<evidence type="ECO:0000256" key="1">
    <source>
        <dbReference type="ARBA" id="ARBA00001946"/>
    </source>
</evidence>
<evidence type="ECO:0000256" key="2">
    <source>
        <dbReference type="ARBA" id="ARBA00022722"/>
    </source>
</evidence>
<name>A0AAN4U3B5_9PROT</name>
<protein>
    <recommendedName>
        <fullName evidence="4">VRR-NUC domain-containing protein</fullName>
    </recommendedName>
</protein>
<dbReference type="Pfam" id="PF08774">
    <property type="entry name" value="VRR_NUC"/>
    <property type="match status" value="1"/>
</dbReference>
<dbReference type="Proteomes" id="UP000321287">
    <property type="component" value="Unassembled WGS sequence"/>
</dbReference>
<evidence type="ECO:0000313" key="5">
    <source>
        <dbReference type="EMBL" id="GEL54356.1"/>
    </source>
</evidence>
<feature type="domain" description="VRR-NUC" evidence="4">
    <location>
        <begin position="3"/>
        <end position="99"/>
    </location>
</feature>
<proteinExistence type="predicted"/>
<dbReference type="InterPro" id="IPR011856">
    <property type="entry name" value="tRNA_endonuc-like_dom_sf"/>
</dbReference>
<comment type="cofactor">
    <cofactor evidence="1">
        <name>Mg(2+)</name>
        <dbReference type="ChEBI" id="CHEBI:18420"/>
    </cofactor>
</comment>
<evidence type="ECO:0000256" key="3">
    <source>
        <dbReference type="ARBA" id="ARBA00022801"/>
    </source>
</evidence>
<reference evidence="5 6" key="1">
    <citation type="submission" date="2019-07" db="EMBL/GenBank/DDBJ databases">
        <title>Whole genome shotgun sequence of Asaia bogorensis NBRC 16594.</title>
        <authorList>
            <person name="Hosoyama A."/>
            <person name="Uohara A."/>
            <person name="Ohji S."/>
            <person name="Ichikawa N."/>
        </authorList>
    </citation>
    <scope>NUCLEOTIDE SEQUENCE [LARGE SCALE GENOMIC DNA]</scope>
    <source>
        <strain evidence="5 6">NBRC 16594</strain>
    </source>
</reference>
<dbReference type="GO" id="GO:0016788">
    <property type="term" value="F:hydrolase activity, acting on ester bonds"/>
    <property type="evidence" value="ECO:0007669"/>
    <property type="project" value="InterPro"/>
</dbReference>
<dbReference type="SMART" id="SM00990">
    <property type="entry name" value="VRR_NUC"/>
    <property type="match status" value="1"/>
</dbReference>
<sequence>MKRPEDTLHEAVWLALKLALPPEAVAISHENRQNGPREGARRKKRGCLPGWPDLEIVHAGRHHLIELKTPVGTLSKAQREMHARLTQAGGSVAVCRSVDAVLAHLAACGVPVRARVAA</sequence>
<dbReference type="GO" id="GO:0004518">
    <property type="term" value="F:nuclease activity"/>
    <property type="evidence" value="ECO:0007669"/>
    <property type="project" value="UniProtKB-KW"/>
</dbReference>
<accession>A0AAN4U3B5</accession>
<dbReference type="RefSeq" id="WP_062164664.1">
    <property type="nucleotide sequence ID" value="NZ_AP014690.1"/>
</dbReference>
<comment type="caution">
    <text evidence="5">The sequence shown here is derived from an EMBL/GenBank/DDBJ whole genome shotgun (WGS) entry which is preliminary data.</text>
</comment>
<dbReference type="InterPro" id="IPR014883">
    <property type="entry name" value="VRR_NUC"/>
</dbReference>
<organism evidence="5 6">
    <name type="scientific">Asaia bogorensis NBRC 16594</name>
    <dbReference type="NCBI Taxonomy" id="1231624"/>
    <lineage>
        <taxon>Bacteria</taxon>
        <taxon>Pseudomonadati</taxon>
        <taxon>Pseudomonadota</taxon>
        <taxon>Alphaproteobacteria</taxon>
        <taxon>Acetobacterales</taxon>
        <taxon>Acetobacteraceae</taxon>
        <taxon>Asaia</taxon>
    </lineage>
</organism>
<dbReference type="CDD" id="cd01037">
    <property type="entry name" value="PDDEXK_nuclease-like"/>
    <property type="match status" value="1"/>
</dbReference>
<dbReference type="AlphaFoldDB" id="A0AAN4U3B5"/>
<dbReference type="GO" id="GO:0003676">
    <property type="term" value="F:nucleic acid binding"/>
    <property type="evidence" value="ECO:0007669"/>
    <property type="project" value="InterPro"/>
</dbReference>